<evidence type="ECO:0000313" key="5">
    <source>
        <dbReference type="EMBL" id="KAI1712740.1"/>
    </source>
</evidence>
<dbReference type="CDD" id="cd01252">
    <property type="entry name" value="PH_GRP1-like"/>
    <property type="match status" value="1"/>
</dbReference>
<accession>A0AAD4R6A0</accession>
<dbReference type="InterPro" id="IPR023394">
    <property type="entry name" value="Sec7_C_sf"/>
</dbReference>
<evidence type="ECO:0000259" key="4">
    <source>
        <dbReference type="PROSITE" id="PS50190"/>
    </source>
</evidence>
<dbReference type="SMART" id="SM00222">
    <property type="entry name" value="Sec7"/>
    <property type="match status" value="1"/>
</dbReference>
<name>A0AAD4R6A0_9BILA</name>
<organism evidence="5 6">
    <name type="scientific">Ditylenchus destructor</name>
    <dbReference type="NCBI Taxonomy" id="166010"/>
    <lineage>
        <taxon>Eukaryota</taxon>
        <taxon>Metazoa</taxon>
        <taxon>Ecdysozoa</taxon>
        <taxon>Nematoda</taxon>
        <taxon>Chromadorea</taxon>
        <taxon>Rhabditida</taxon>
        <taxon>Tylenchina</taxon>
        <taxon>Tylenchomorpha</taxon>
        <taxon>Sphaerularioidea</taxon>
        <taxon>Anguinidae</taxon>
        <taxon>Anguininae</taxon>
        <taxon>Ditylenchus</taxon>
    </lineage>
</organism>
<feature type="coiled-coil region" evidence="1">
    <location>
        <begin position="17"/>
        <end position="51"/>
    </location>
</feature>
<dbReference type="Proteomes" id="UP001201812">
    <property type="component" value="Unassembled WGS sequence"/>
</dbReference>
<feature type="domain" description="PH" evidence="3">
    <location>
        <begin position="251"/>
        <end position="365"/>
    </location>
</feature>
<protein>
    <submittedName>
        <fullName evidence="5">Sec7 domain-containing protein</fullName>
    </submittedName>
</protein>
<keyword evidence="1" id="KW-0175">Coiled coil</keyword>
<dbReference type="Gene3D" id="1.10.220.20">
    <property type="match status" value="1"/>
</dbReference>
<dbReference type="EMBL" id="JAKKPZ010000017">
    <property type="protein sequence ID" value="KAI1712740.1"/>
    <property type="molecule type" value="Genomic_DNA"/>
</dbReference>
<dbReference type="PROSITE" id="PS50003">
    <property type="entry name" value="PH_DOMAIN"/>
    <property type="match status" value="1"/>
</dbReference>
<dbReference type="InterPro" id="IPR000904">
    <property type="entry name" value="Sec7_dom"/>
</dbReference>
<dbReference type="PROSITE" id="PS50190">
    <property type="entry name" value="SEC7"/>
    <property type="match status" value="1"/>
</dbReference>
<evidence type="ECO:0000313" key="6">
    <source>
        <dbReference type="Proteomes" id="UP001201812"/>
    </source>
</evidence>
<evidence type="ECO:0000256" key="2">
    <source>
        <dbReference type="SAM" id="MobiDB-lite"/>
    </source>
</evidence>
<dbReference type="PANTHER" id="PTHR10663:SF402">
    <property type="entry name" value="MIP16918P"/>
    <property type="match status" value="1"/>
</dbReference>
<dbReference type="Pfam" id="PF01369">
    <property type="entry name" value="Sec7"/>
    <property type="match status" value="1"/>
</dbReference>
<evidence type="ECO:0000256" key="1">
    <source>
        <dbReference type="SAM" id="Coils"/>
    </source>
</evidence>
<dbReference type="InterPro" id="IPR011993">
    <property type="entry name" value="PH-like_dom_sf"/>
</dbReference>
<sequence>MACFTVADLTKEEQQQLSDIRLRKTHLLEQIQQIQDELEQVNSRLEGLDVGGDGSDSQAKMLTMAKKRFNTNPEKGLRYMFDNGLLRETPESVASFLYECDGLRKSAIGDYLGEKEPFNLDVLTCFVRNHDFRNLSLVQALRTFLWNFRLPGEAQKIDRIMEHFAKHFCEQHPDIFDHPDTCYTLCYATIMLNTSLYNPNVKDRMTLDGFQNLTNSMNVSKEMISNIYNSIRSEAFKFPDEAEVDVAMFFQSEKQGFLSKQGAKYKAWNRRWFVLSNKCLYYFELPTDKEPRGIIPLENVRVRSVDDKTKPYTFEIYSKTANVIKACKADSEGKLTEGCHTAYRMAASSHDDMLSWISAIQRSINKDQFLDLLQSRRRPQSSAMHNGMISAKSDPTLNKSH</sequence>
<dbReference type="SUPFAM" id="SSF48425">
    <property type="entry name" value="Sec7 domain"/>
    <property type="match status" value="1"/>
</dbReference>
<proteinExistence type="predicted"/>
<evidence type="ECO:0000259" key="3">
    <source>
        <dbReference type="PROSITE" id="PS50003"/>
    </source>
</evidence>
<dbReference type="Gene3D" id="1.10.1000.11">
    <property type="entry name" value="Arf Nucleotide-binding Site Opener,domain 2"/>
    <property type="match status" value="1"/>
</dbReference>
<feature type="region of interest" description="Disordered" evidence="2">
    <location>
        <begin position="377"/>
        <end position="401"/>
    </location>
</feature>
<dbReference type="InterPro" id="IPR001849">
    <property type="entry name" value="PH_domain"/>
</dbReference>
<dbReference type="PANTHER" id="PTHR10663">
    <property type="entry name" value="GUANYL-NUCLEOTIDE EXCHANGE FACTOR"/>
    <property type="match status" value="1"/>
</dbReference>
<dbReference type="InterPro" id="IPR035999">
    <property type="entry name" value="Sec7_dom_sf"/>
</dbReference>
<dbReference type="SMART" id="SM00233">
    <property type="entry name" value="PH"/>
    <property type="match status" value="1"/>
</dbReference>
<dbReference type="AlphaFoldDB" id="A0AAD4R6A0"/>
<reference evidence="5" key="1">
    <citation type="submission" date="2022-01" db="EMBL/GenBank/DDBJ databases">
        <title>Genome Sequence Resource for Two Populations of Ditylenchus destructor, the Migratory Endoparasitic Phytonematode.</title>
        <authorList>
            <person name="Zhang H."/>
            <person name="Lin R."/>
            <person name="Xie B."/>
        </authorList>
    </citation>
    <scope>NUCLEOTIDE SEQUENCE</scope>
    <source>
        <strain evidence="5">BazhouSP</strain>
    </source>
</reference>
<dbReference type="SUPFAM" id="SSF50729">
    <property type="entry name" value="PH domain-like"/>
    <property type="match status" value="1"/>
</dbReference>
<dbReference type="GO" id="GO:0005085">
    <property type="term" value="F:guanyl-nucleotide exchange factor activity"/>
    <property type="evidence" value="ECO:0007669"/>
    <property type="project" value="InterPro"/>
</dbReference>
<comment type="caution">
    <text evidence="5">The sequence shown here is derived from an EMBL/GenBank/DDBJ whole genome shotgun (WGS) entry which is preliminary data.</text>
</comment>
<keyword evidence="6" id="KW-1185">Reference proteome</keyword>
<feature type="domain" description="SEC7" evidence="4">
    <location>
        <begin position="58"/>
        <end position="234"/>
    </location>
</feature>
<dbReference type="FunFam" id="1.10.1000.11:FF:000002">
    <property type="entry name" value="Cytohesin 1"/>
    <property type="match status" value="1"/>
</dbReference>
<gene>
    <name evidence="5" type="ORF">DdX_09364</name>
</gene>
<dbReference type="GO" id="GO:0032012">
    <property type="term" value="P:regulation of ARF protein signal transduction"/>
    <property type="evidence" value="ECO:0007669"/>
    <property type="project" value="InterPro"/>
</dbReference>
<dbReference type="CDD" id="cd00171">
    <property type="entry name" value="Sec7"/>
    <property type="match status" value="1"/>
</dbReference>
<dbReference type="Gene3D" id="2.30.29.30">
    <property type="entry name" value="Pleckstrin-homology domain (PH domain)/Phosphotyrosine-binding domain (PTB)"/>
    <property type="match status" value="1"/>
</dbReference>
<dbReference type="Pfam" id="PF00169">
    <property type="entry name" value="PH"/>
    <property type="match status" value="1"/>
</dbReference>